<reference evidence="5 6" key="1">
    <citation type="submission" date="2018-05" db="EMBL/GenBank/DDBJ databases">
        <title>Whole genome sequencing for identification of molecular markers to develop diagnostic detection tools for the regulated plant pathogen Lachnellula willkommii.</title>
        <authorList>
            <person name="Giroux E."/>
            <person name="Bilodeau G."/>
        </authorList>
    </citation>
    <scope>NUCLEOTIDE SEQUENCE [LARGE SCALE GENOMIC DNA]</scope>
    <source>
        <strain evidence="5 6">CBS 203.66</strain>
    </source>
</reference>
<feature type="region of interest" description="Disordered" evidence="3">
    <location>
        <begin position="736"/>
        <end position="791"/>
    </location>
</feature>
<dbReference type="EMBL" id="QGMF01000078">
    <property type="protein sequence ID" value="TVY19939.1"/>
    <property type="molecule type" value="Genomic_DNA"/>
</dbReference>
<feature type="compositionally biased region" description="Basic and acidic residues" evidence="3">
    <location>
        <begin position="769"/>
        <end position="778"/>
    </location>
</feature>
<evidence type="ECO:0000313" key="6">
    <source>
        <dbReference type="Proteomes" id="UP000469559"/>
    </source>
</evidence>
<dbReference type="Proteomes" id="UP000469559">
    <property type="component" value="Unassembled WGS sequence"/>
</dbReference>
<feature type="compositionally biased region" description="Polar residues" evidence="3">
    <location>
        <begin position="577"/>
        <end position="595"/>
    </location>
</feature>
<evidence type="ECO:0000256" key="3">
    <source>
        <dbReference type="SAM" id="MobiDB-lite"/>
    </source>
</evidence>
<dbReference type="InterPro" id="IPR000504">
    <property type="entry name" value="RRM_dom"/>
</dbReference>
<protein>
    <submittedName>
        <fullName evidence="5">Cell wall integrity protein scw1</fullName>
    </submittedName>
</protein>
<dbReference type="AlphaFoldDB" id="A0A8T9BNP4"/>
<feature type="region of interest" description="Disordered" evidence="3">
    <location>
        <begin position="248"/>
        <end position="268"/>
    </location>
</feature>
<name>A0A8T9BNP4_9HELO</name>
<gene>
    <name evidence="5" type="primary">scw1_0</name>
    <name evidence="5" type="ORF">LARI1_G003018</name>
</gene>
<dbReference type="InterPro" id="IPR012677">
    <property type="entry name" value="Nucleotide-bd_a/b_plait_sf"/>
</dbReference>
<feature type="compositionally biased region" description="Low complexity" evidence="3">
    <location>
        <begin position="558"/>
        <end position="569"/>
    </location>
</feature>
<evidence type="ECO:0000259" key="4">
    <source>
        <dbReference type="PROSITE" id="PS50102"/>
    </source>
</evidence>
<feature type="region of interest" description="Disordered" evidence="3">
    <location>
        <begin position="454"/>
        <end position="595"/>
    </location>
</feature>
<keyword evidence="1 2" id="KW-0694">RNA-binding</keyword>
<dbReference type="SUPFAM" id="SSF54928">
    <property type="entry name" value="RNA-binding domain, RBD"/>
    <property type="match status" value="1"/>
</dbReference>
<keyword evidence="6" id="KW-1185">Reference proteome</keyword>
<feature type="domain" description="RRM" evidence="4">
    <location>
        <begin position="604"/>
        <end position="679"/>
    </location>
</feature>
<evidence type="ECO:0000313" key="5">
    <source>
        <dbReference type="EMBL" id="TVY19939.1"/>
    </source>
</evidence>
<proteinExistence type="predicted"/>
<evidence type="ECO:0000256" key="2">
    <source>
        <dbReference type="PROSITE-ProRule" id="PRU00176"/>
    </source>
</evidence>
<feature type="compositionally biased region" description="Polar residues" evidence="3">
    <location>
        <begin position="497"/>
        <end position="525"/>
    </location>
</feature>
<dbReference type="PROSITE" id="PS50102">
    <property type="entry name" value="RRM"/>
    <property type="match status" value="1"/>
</dbReference>
<feature type="compositionally biased region" description="Polar residues" evidence="3">
    <location>
        <begin position="454"/>
        <end position="468"/>
    </location>
</feature>
<dbReference type="OrthoDB" id="409136at2759"/>
<sequence length="791" mass="86629">MSPPTRLSTSPMSNGQWPQPELSLGAPYGSLDILARYKFWEIKNNSPAYHTWRAVSEQIINLIEDQFETLGTQDADLMVEMFMIAGEEANPSPTVLFRSQSKVARQRAIKLVHESSLLTSHPGVMMADYSMLPGPLVIEEVSGMPVPALPPGAYSSDALRHCGTSVIISRSQAGSLSEATLGGVLCIGGLFYGMTTAHACLEPPGGAVGLETKSDFALYENSGLDVTPEEECEVVEMTKSILSKLKPFQPANRNKGSPGGISSSSSERTIDKYATIGEQSDGIPSRLGTVLTSAPERGLDWALVAIENSNLMLENISLNNRRFMVNSVYWRNQSLHTSAIYPRRLAREPANVEVLICAGSRDDPLEGRLSASPSFQRISGKNVFQELWVVKCIGGTFTAGDGGAWVVCCESGNLYGAITSGYPGTDIAYVTPAVEIFEDIDTFFGQQVEFSTPEQWASKGKTTSNTIPLTVRRKAVQSKQDPLQRSPIRDEREESMVPTTLVQTNATETVPVQSTSKFDQRTQSLEPGVPEPIRKDSSSVSLNEVSPTATPPWAPNFSRSSISASSARSTPPHMAGPTSSQASTASYSLQNPSLGSTYQNPPCTTLYIRNLPTNPSEIALRTLFSPLPGYRGLRTKLREPECFVQFTDVISASNALHKMDDYRFHAEDTRGIRVGYARNVPRSGETILTIEEEGCILPETEVPSPATSRKGRFAWLLAPGILASRRRSSVSLLSEESSRKGSVASVAVIENEEQREEKPEEKRKKKEQKKREREKERQAMSTTDHYVRWGL</sequence>
<organism evidence="5 6">
    <name type="scientific">Lachnellula arida</name>
    <dbReference type="NCBI Taxonomy" id="1316785"/>
    <lineage>
        <taxon>Eukaryota</taxon>
        <taxon>Fungi</taxon>
        <taxon>Dikarya</taxon>
        <taxon>Ascomycota</taxon>
        <taxon>Pezizomycotina</taxon>
        <taxon>Leotiomycetes</taxon>
        <taxon>Helotiales</taxon>
        <taxon>Lachnaceae</taxon>
        <taxon>Lachnellula</taxon>
    </lineage>
</organism>
<dbReference type="Gene3D" id="3.30.70.330">
    <property type="match status" value="1"/>
</dbReference>
<dbReference type="PANTHER" id="PTHR10501">
    <property type="entry name" value="U1 SMALL NUCLEAR RIBONUCLEOPROTEIN A/U2 SMALL NUCLEAR RIBONUCLEOPROTEIN B"/>
    <property type="match status" value="1"/>
</dbReference>
<feature type="compositionally biased region" description="Polar residues" evidence="3">
    <location>
        <begin position="538"/>
        <end position="548"/>
    </location>
</feature>
<dbReference type="Pfam" id="PF00076">
    <property type="entry name" value="RRM_1"/>
    <property type="match status" value="1"/>
</dbReference>
<dbReference type="InterPro" id="IPR035979">
    <property type="entry name" value="RBD_domain_sf"/>
</dbReference>
<dbReference type="GO" id="GO:0003723">
    <property type="term" value="F:RNA binding"/>
    <property type="evidence" value="ECO:0007669"/>
    <property type="project" value="UniProtKB-UniRule"/>
</dbReference>
<evidence type="ECO:0000256" key="1">
    <source>
        <dbReference type="ARBA" id="ARBA00022884"/>
    </source>
</evidence>
<dbReference type="SMART" id="SM00360">
    <property type="entry name" value="RRM"/>
    <property type="match status" value="1"/>
</dbReference>
<comment type="caution">
    <text evidence="5">The sequence shown here is derived from an EMBL/GenBank/DDBJ whole genome shotgun (WGS) entry which is preliminary data.</text>
</comment>
<accession>A0A8T9BNP4</accession>